<evidence type="ECO:0000313" key="2">
    <source>
        <dbReference type="EMBL" id="GCL37922.1"/>
    </source>
</evidence>
<dbReference type="RefSeq" id="WP_137667958.1">
    <property type="nucleotide sequence ID" value="NZ_BJCE01000105.1"/>
</dbReference>
<comment type="caution">
    <text evidence="2">The sequence shown here is derived from an EMBL/GenBank/DDBJ whole genome shotgun (WGS) entry which is preliminary data.</text>
</comment>
<reference evidence="3" key="1">
    <citation type="submission" date="2019-02" db="EMBL/GenBank/DDBJ databases">
        <title>Draft genome sequence of Sphaerospermopsis reniformis NIES-1949.</title>
        <authorList>
            <person name="Yamaguchi H."/>
            <person name="Suzuki S."/>
            <person name="Kawachi M."/>
        </authorList>
    </citation>
    <scope>NUCLEOTIDE SEQUENCE [LARGE SCALE GENOMIC DNA]</scope>
    <source>
        <strain evidence="3">NIES-1949</strain>
    </source>
</reference>
<accession>A0A480A0C4</accession>
<proteinExistence type="predicted"/>
<sequence length="109" mass="12928">MINNHQSITDKSSTKPRNDLLLEIEHTPEEYIPELLQIVRLFRQSVTMKQTSLKNWENAINEINESDAIKKEDRKNNIKRLFESWNESDDQQEQQENLEIIESMNSISI</sequence>
<keyword evidence="3" id="KW-1185">Reference proteome</keyword>
<gene>
    <name evidence="2" type="ORF">SR1949_30350</name>
</gene>
<evidence type="ECO:0000313" key="3">
    <source>
        <dbReference type="Proteomes" id="UP000300142"/>
    </source>
</evidence>
<feature type="region of interest" description="Disordered" evidence="1">
    <location>
        <begin position="85"/>
        <end position="109"/>
    </location>
</feature>
<organism evidence="2 3">
    <name type="scientific">Sphaerospermopsis reniformis</name>
    <dbReference type="NCBI Taxonomy" id="531300"/>
    <lineage>
        <taxon>Bacteria</taxon>
        <taxon>Bacillati</taxon>
        <taxon>Cyanobacteriota</taxon>
        <taxon>Cyanophyceae</taxon>
        <taxon>Nostocales</taxon>
        <taxon>Aphanizomenonaceae</taxon>
        <taxon>Sphaerospermopsis</taxon>
    </lineage>
</organism>
<dbReference type="AlphaFoldDB" id="A0A480A0C4"/>
<name>A0A480A0C4_9CYAN</name>
<evidence type="ECO:0000256" key="1">
    <source>
        <dbReference type="SAM" id="MobiDB-lite"/>
    </source>
</evidence>
<feature type="compositionally biased region" description="Low complexity" evidence="1">
    <location>
        <begin position="94"/>
        <end position="103"/>
    </location>
</feature>
<protein>
    <submittedName>
        <fullName evidence="2">Uncharacterized protein</fullName>
    </submittedName>
</protein>
<dbReference type="EMBL" id="BJCE01000105">
    <property type="protein sequence ID" value="GCL37922.1"/>
    <property type="molecule type" value="Genomic_DNA"/>
</dbReference>
<dbReference type="Proteomes" id="UP000300142">
    <property type="component" value="Unassembled WGS sequence"/>
</dbReference>